<dbReference type="InterPro" id="IPR006311">
    <property type="entry name" value="TAT_signal"/>
</dbReference>
<feature type="region of interest" description="Disordered" evidence="6">
    <location>
        <begin position="23"/>
        <end position="90"/>
    </location>
</feature>
<evidence type="ECO:0000256" key="6">
    <source>
        <dbReference type="SAM" id="MobiDB-lite"/>
    </source>
</evidence>
<evidence type="ECO:0000256" key="4">
    <source>
        <dbReference type="ARBA" id="ARBA00022827"/>
    </source>
</evidence>
<comment type="cofactor">
    <cofactor evidence="1">
        <name>FAD</name>
        <dbReference type="ChEBI" id="CHEBI:57692"/>
    </cofactor>
</comment>
<feature type="compositionally biased region" description="Pro residues" evidence="6">
    <location>
        <begin position="50"/>
        <end position="81"/>
    </location>
</feature>
<accession>A0ABV7YEY5</accession>
<evidence type="ECO:0000256" key="2">
    <source>
        <dbReference type="ARBA" id="ARBA00005466"/>
    </source>
</evidence>
<gene>
    <name evidence="8" type="ORF">ACFOUW_20355</name>
</gene>
<dbReference type="PROSITE" id="PS51318">
    <property type="entry name" value="TAT"/>
    <property type="match status" value="1"/>
</dbReference>
<organism evidence="8 9">
    <name type="scientific">Tenggerimyces flavus</name>
    <dbReference type="NCBI Taxonomy" id="1708749"/>
    <lineage>
        <taxon>Bacteria</taxon>
        <taxon>Bacillati</taxon>
        <taxon>Actinomycetota</taxon>
        <taxon>Actinomycetes</taxon>
        <taxon>Propionibacteriales</taxon>
        <taxon>Nocardioidaceae</taxon>
        <taxon>Tenggerimyces</taxon>
    </lineage>
</organism>
<dbReference type="Gene3D" id="3.40.462.20">
    <property type="match status" value="1"/>
</dbReference>
<proteinExistence type="inferred from homology"/>
<dbReference type="SUPFAM" id="SSF56176">
    <property type="entry name" value="FAD-binding/transporter-associated domain-like"/>
    <property type="match status" value="1"/>
</dbReference>
<evidence type="ECO:0000313" key="8">
    <source>
        <dbReference type="EMBL" id="MFC3763206.1"/>
    </source>
</evidence>
<keyword evidence="3" id="KW-0285">Flavoprotein</keyword>
<dbReference type="InterPro" id="IPR006093">
    <property type="entry name" value="Oxy_OxRdtase_FAD_BS"/>
</dbReference>
<dbReference type="EMBL" id="JBHRZH010000017">
    <property type="protein sequence ID" value="MFC3763206.1"/>
    <property type="molecule type" value="Genomic_DNA"/>
</dbReference>
<keyword evidence="5" id="KW-0560">Oxidoreductase</keyword>
<dbReference type="PROSITE" id="PS51387">
    <property type="entry name" value="FAD_PCMH"/>
    <property type="match status" value="1"/>
</dbReference>
<dbReference type="Gene3D" id="3.30.465.10">
    <property type="match status" value="1"/>
</dbReference>
<dbReference type="Gene3D" id="3.30.43.10">
    <property type="entry name" value="Uridine Diphospho-n-acetylenolpyruvylglucosamine Reductase, domain 2"/>
    <property type="match status" value="1"/>
</dbReference>
<dbReference type="InterPro" id="IPR050416">
    <property type="entry name" value="FAD-linked_Oxidoreductase"/>
</dbReference>
<dbReference type="Pfam" id="PF01565">
    <property type="entry name" value="FAD_binding_4"/>
    <property type="match status" value="1"/>
</dbReference>
<dbReference type="RefSeq" id="WP_205119717.1">
    <property type="nucleotide sequence ID" value="NZ_JAFBCM010000001.1"/>
</dbReference>
<dbReference type="Proteomes" id="UP001595699">
    <property type="component" value="Unassembled WGS sequence"/>
</dbReference>
<keyword evidence="9" id="KW-1185">Reference proteome</keyword>
<dbReference type="Pfam" id="PF08031">
    <property type="entry name" value="BBE"/>
    <property type="match status" value="1"/>
</dbReference>
<dbReference type="InterPro" id="IPR016169">
    <property type="entry name" value="FAD-bd_PCMH_sub2"/>
</dbReference>
<evidence type="ECO:0000256" key="1">
    <source>
        <dbReference type="ARBA" id="ARBA00001974"/>
    </source>
</evidence>
<dbReference type="InterPro" id="IPR016166">
    <property type="entry name" value="FAD-bd_PCMH"/>
</dbReference>
<comment type="similarity">
    <text evidence="2">Belongs to the oxygen-dependent FAD-linked oxidoreductase family.</text>
</comment>
<protein>
    <submittedName>
        <fullName evidence="8">FAD-binding oxidoreductase</fullName>
    </submittedName>
</protein>
<dbReference type="PROSITE" id="PS51257">
    <property type="entry name" value="PROKAR_LIPOPROTEIN"/>
    <property type="match status" value="1"/>
</dbReference>
<dbReference type="PANTHER" id="PTHR42973:SF39">
    <property type="entry name" value="FAD-BINDING PCMH-TYPE DOMAIN-CONTAINING PROTEIN"/>
    <property type="match status" value="1"/>
</dbReference>
<comment type="caution">
    <text evidence="8">The sequence shown here is derived from an EMBL/GenBank/DDBJ whole genome shotgun (WGS) entry which is preliminary data.</text>
</comment>
<sequence>MTNERGSDRRTVLRLAALAGVAVTTGCGTGGNGATPLPSKTPSIARNPQGPTPTPVRPSASPPTFSPSPVPAPTATAPPTPIATARATAPAAADWNALSKGLRGDLLRSGPAYDTGRTLFNPRYDNVKPAAVVRCAEPADVAESIAFARRFGLPIVSRSGGHSYVGASTRAGGMVLDVRPMADITVGSGTARIGAGAQLESVYSILGARGRVVPGGTCPTVGIAGLALGGGEGLATRKFGLTCDAIQSLQLVTADGKIRTVDANHDPELYWACRGGGGGTFGVVTAFQMKTFPSPTFSSFRATWSWSNAGAVLRGWQNRMRAVGDNVWANLHLQTTSGGSRSAVVFGVTYDNDPNDQLAKLVAAVGKDPSGTSIRRNRKLGPLGGSDRVTFFAGSDVLKAPIPAAGIDAVLAVVNRAVAAKLQADAIFDPLGGAAGRVGADATAFPWRSAFATIQWYAERGRTTTAAAEKWVSDSHASVRASSAGAYVNYLEPSRPGAHPYFGTHLKRLRAVKAKYDPGNVFRPGYVL</sequence>
<dbReference type="PROSITE" id="PS00862">
    <property type="entry name" value="OX2_COVAL_FAD"/>
    <property type="match status" value="1"/>
</dbReference>
<evidence type="ECO:0000313" key="9">
    <source>
        <dbReference type="Proteomes" id="UP001595699"/>
    </source>
</evidence>
<dbReference type="InterPro" id="IPR006094">
    <property type="entry name" value="Oxid_FAD_bind_N"/>
</dbReference>
<dbReference type="InterPro" id="IPR016167">
    <property type="entry name" value="FAD-bd_PCMH_sub1"/>
</dbReference>
<dbReference type="InterPro" id="IPR036318">
    <property type="entry name" value="FAD-bd_PCMH-like_sf"/>
</dbReference>
<dbReference type="InterPro" id="IPR012951">
    <property type="entry name" value="BBE"/>
</dbReference>
<evidence type="ECO:0000256" key="3">
    <source>
        <dbReference type="ARBA" id="ARBA00022630"/>
    </source>
</evidence>
<evidence type="ECO:0000259" key="7">
    <source>
        <dbReference type="PROSITE" id="PS51387"/>
    </source>
</evidence>
<dbReference type="PANTHER" id="PTHR42973">
    <property type="entry name" value="BINDING OXIDOREDUCTASE, PUTATIVE (AFU_ORTHOLOGUE AFUA_1G17690)-RELATED"/>
    <property type="match status" value="1"/>
</dbReference>
<feature type="domain" description="FAD-binding PCMH-type" evidence="7">
    <location>
        <begin position="125"/>
        <end position="294"/>
    </location>
</feature>
<name>A0ABV7YEY5_9ACTN</name>
<evidence type="ECO:0000256" key="5">
    <source>
        <dbReference type="ARBA" id="ARBA00023002"/>
    </source>
</evidence>
<reference evidence="9" key="1">
    <citation type="journal article" date="2019" name="Int. J. Syst. Evol. Microbiol.">
        <title>The Global Catalogue of Microorganisms (GCM) 10K type strain sequencing project: providing services to taxonomists for standard genome sequencing and annotation.</title>
        <authorList>
            <consortium name="The Broad Institute Genomics Platform"/>
            <consortium name="The Broad Institute Genome Sequencing Center for Infectious Disease"/>
            <person name="Wu L."/>
            <person name="Ma J."/>
        </authorList>
    </citation>
    <scope>NUCLEOTIDE SEQUENCE [LARGE SCALE GENOMIC DNA]</scope>
    <source>
        <strain evidence="9">CGMCC 4.7241</strain>
    </source>
</reference>
<keyword evidence="4" id="KW-0274">FAD</keyword>